<dbReference type="KEGG" id="ssm:Spirs_4243"/>
<name>E1R9Z8_SEDSS</name>
<dbReference type="PANTHER" id="PTHR30250:SF26">
    <property type="entry name" value="PSMA PROTEIN"/>
    <property type="match status" value="1"/>
</dbReference>
<protein>
    <submittedName>
        <fullName evidence="7">Polysaccharide biosynthesis protein</fullName>
    </submittedName>
</protein>
<feature type="transmembrane region" description="Helical" evidence="6">
    <location>
        <begin position="97"/>
        <end position="116"/>
    </location>
</feature>
<sequence length="436" mass="49205">MTMIKKWFSDTFFKRLIKNVSVLISGNVVASLFGIISMTIAMKSLGALAYGSFILIQTYILSIDGLLNFQSWQALIKYGSDAISENNQSELKKYIKLGFLLDIASAVLGLLCALLLVKFAGRWFRWDGTTQRLATIYSLFIISHIYGTPIGILRLFNRFSLISVQKIAMSITKVIVLLLLLIKGINLYNYTLAVLAIEVFGNLLLVAFSLYTLKAEGLEDWMYGSIKKSKQFLLFSIWSNLNTTIALPVKEFDKILVAKLISKEALAVYDLFKKISQILSKFVNPIYQAIYPELAKLIADGKLKKAIHSFFKIVIIIFSTSIVPVIVFTFLSKNILAYLFSKNFIHYWYVLSMYVFIRMIGVSFTALDPLVTAMGLIQHRFWITCIANCLYLVVAWFLGSQYGLLGITIALGLQSFMTIAIKLIIVQQKSSNSNEK</sequence>
<feature type="transmembrane region" description="Helical" evidence="6">
    <location>
        <begin position="167"/>
        <end position="185"/>
    </location>
</feature>
<dbReference type="AlphaFoldDB" id="E1R9Z8"/>
<evidence type="ECO:0000256" key="5">
    <source>
        <dbReference type="ARBA" id="ARBA00023136"/>
    </source>
</evidence>
<evidence type="ECO:0000256" key="6">
    <source>
        <dbReference type="SAM" id="Phobius"/>
    </source>
</evidence>
<dbReference type="eggNOG" id="COG2244">
    <property type="taxonomic scope" value="Bacteria"/>
</dbReference>
<evidence type="ECO:0000256" key="2">
    <source>
        <dbReference type="ARBA" id="ARBA00022475"/>
    </source>
</evidence>
<feature type="transmembrane region" description="Helical" evidence="6">
    <location>
        <begin position="344"/>
        <end position="367"/>
    </location>
</feature>
<feature type="transmembrane region" description="Helical" evidence="6">
    <location>
        <begin position="191"/>
        <end position="211"/>
    </location>
</feature>
<dbReference type="Proteomes" id="UP000002318">
    <property type="component" value="Chromosome"/>
</dbReference>
<keyword evidence="5 6" id="KW-0472">Membrane</keyword>
<keyword evidence="4 6" id="KW-1133">Transmembrane helix</keyword>
<evidence type="ECO:0000256" key="1">
    <source>
        <dbReference type="ARBA" id="ARBA00004651"/>
    </source>
</evidence>
<feature type="transmembrane region" description="Helical" evidence="6">
    <location>
        <begin position="379"/>
        <end position="398"/>
    </location>
</feature>
<dbReference type="PANTHER" id="PTHR30250">
    <property type="entry name" value="PST FAMILY PREDICTED COLANIC ACID TRANSPORTER"/>
    <property type="match status" value="1"/>
</dbReference>
<keyword evidence="8" id="KW-1185">Reference proteome</keyword>
<proteinExistence type="predicted"/>
<feature type="transmembrane region" description="Helical" evidence="6">
    <location>
        <begin position="404"/>
        <end position="426"/>
    </location>
</feature>
<accession>E1R9Z8</accession>
<feature type="transmembrane region" description="Helical" evidence="6">
    <location>
        <begin position="136"/>
        <end position="155"/>
    </location>
</feature>
<feature type="transmembrane region" description="Helical" evidence="6">
    <location>
        <begin position="20"/>
        <end position="41"/>
    </location>
</feature>
<reference evidence="7 8" key="1">
    <citation type="journal article" date="2010" name="Stand. Genomic Sci.">
        <title>Complete genome sequence of Spirochaeta smaragdinae type strain (SEBR 4228).</title>
        <authorList>
            <person name="Mavromatis K."/>
            <person name="Yasawong M."/>
            <person name="Chertkov O."/>
            <person name="Lapidus A."/>
            <person name="Lucas S."/>
            <person name="Nolan M."/>
            <person name="Del Rio T.G."/>
            <person name="Tice H."/>
            <person name="Cheng J.F."/>
            <person name="Pitluck S."/>
            <person name="Liolios K."/>
            <person name="Ivanova N."/>
            <person name="Tapia R."/>
            <person name="Han C."/>
            <person name="Bruce D."/>
            <person name="Goodwin L."/>
            <person name="Pati A."/>
            <person name="Chen A."/>
            <person name="Palaniappan K."/>
            <person name="Land M."/>
            <person name="Hauser L."/>
            <person name="Chang Y.J."/>
            <person name="Jeffries C.D."/>
            <person name="Detter J.C."/>
            <person name="Rohde M."/>
            <person name="Brambilla E."/>
            <person name="Spring S."/>
            <person name="Goker M."/>
            <person name="Sikorski J."/>
            <person name="Woyke T."/>
            <person name="Bristow J."/>
            <person name="Eisen J.A."/>
            <person name="Markowitz V."/>
            <person name="Hugenholtz P."/>
            <person name="Klenk H.P."/>
            <person name="Kyrpides N.C."/>
        </authorList>
    </citation>
    <scope>NUCLEOTIDE SEQUENCE [LARGE SCALE GENOMIC DNA]</scope>
    <source>
        <strain evidence="8">DSM 11293 / JCM 15392 / SEBR 4228</strain>
    </source>
</reference>
<dbReference type="OrthoDB" id="493991at2"/>
<dbReference type="STRING" id="573413.Spirs_4243"/>
<evidence type="ECO:0000256" key="3">
    <source>
        <dbReference type="ARBA" id="ARBA00022692"/>
    </source>
</evidence>
<evidence type="ECO:0000313" key="8">
    <source>
        <dbReference type="Proteomes" id="UP000002318"/>
    </source>
</evidence>
<gene>
    <name evidence="7" type="ordered locus">Spirs_4243</name>
</gene>
<dbReference type="InterPro" id="IPR050833">
    <property type="entry name" value="Poly_Biosynth_Transport"/>
</dbReference>
<dbReference type="HOGENOM" id="CLU_047009_2_0_12"/>
<evidence type="ECO:0000313" key="7">
    <source>
        <dbReference type="EMBL" id="ADK83317.1"/>
    </source>
</evidence>
<keyword evidence="2" id="KW-1003">Cell membrane</keyword>
<comment type="subcellular location">
    <subcellularLocation>
        <location evidence="1">Cell membrane</location>
        <topology evidence="1">Multi-pass membrane protein</topology>
    </subcellularLocation>
</comment>
<organism evidence="7 8">
    <name type="scientific">Sediminispirochaeta smaragdinae (strain DSM 11293 / JCM 15392 / SEBR 4228)</name>
    <name type="common">Spirochaeta smaragdinae</name>
    <dbReference type="NCBI Taxonomy" id="573413"/>
    <lineage>
        <taxon>Bacteria</taxon>
        <taxon>Pseudomonadati</taxon>
        <taxon>Spirochaetota</taxon>
        <taxon>Spirochaetia</taxon>
        <taxon>Spirochaetales</taxon>
        <taxon>Spirochaetaceae</taxon>
        <taxon>Sediminispirochaeta</taxon>
    </lineage>
</organism>
<dbReference type="Pfam" id="PF01943">
    <property type="entry name" value="Polysacc_synt"/>
    <property type="match status" value="1"/>
</dbReference>
<feature type="transmembrane region" description="Helical" evidence="6">
    <location>
        <begin position="47"/>
        <end position="67"/>
    </location>
</feature>
<dbReference type="InterPro" id="IPR002797">
    <property type="entry name" value="Polysacc_synth"/>
</dbReference>
<evidence type="ECO:0000256" key="4">
    <source>
        <dbReference type="ARBA" id="ARBA00022989"/>
    </source>
</evidence>
<keyword evidence="3 6" id="KW-0812">Transmembrane</keyword>
<feature type="transmembrane region" description="Helical" evidence="6">
    <location>
        <begin position="310"/>
        <end position="332"/>
    </location>
</feature>
<dbReference type="RefSeq" id="WP_013256773.1">
    <property type="nucleotide sequence ID" value="NC_014364.1"/>
</dbReference>
<dbReference type="GO" id="GO:0005886">
    <property type="term" value="C:plasma membrane"/>
    <property type="evidence" value="ECO:0007669"/>
    <property type="project" value="UniProtKB-SubCell"/>
</dbReference>
<dbReference type="EMBL" id="CP002116">
    <property type="protein sequence ID" value="ADK83317.1"/>
    <property type="molecule type" value="Genomic_DNA"/>
</dbReference>